<dbReference type="Pfam" id="PF00578">
    <property type="entry name" value="AhpC-TSA"/>
    <property type="match status" value="1"/>
</dbReference>
<reference evidence="4 5" key="1">
    <citation type="submission" date="2019-12" db="EMBL/GenBank/DDBJ databases">
        <authorList>
            <person name="Yuan C.-G."/>
        </authorList>
    </citation>
    <scope>NUCLEOTIDE SEQUENCE [LARGE SCALE GENOMIC DNA]</scope>
    <source>
        <strain evidence="4 5">KCTC 23863</strain>
    </source>
</reference>
<dbReference type="PROSITE" id="PS00194">
    <property type="entry name" value="THIOREDOXIN_1"/>
    <property type="match status" value="1"/>
</dbReference>
<dbReference type="Proteomes" id="UP000436483">
    <property type="component" value="Unassembled WGS sequence"/>
</dbReference>
<dbReference type="GO" id="GO:0016209">
    <property type="term" value="F:antioxidant activity"/>
    <property type="evidence" value="ECO:0007669"/>
    <property type="project" value="InterPro"/>
</dbReference>
<dbReference type="CDD" id="cd02966">
    <property type="entry name" value="TlpA_like_family"/>
    <property type="match status" value="1"/>
</dbReference>
<name>A0A7X3MVU7_9HYPH</name>
<dbReference type="PANTHER" id="PTHR42852:SF13">
    <property type="entry name" value="PROTEIN DIPZ"/>
    <property type="match status" value="1"/>
</dbReference>
<dbReference type="InterPro" id="IPR013766">
    <property type="entry name" value="Thioredoxin_domain"/>
</dbReference>
<dbReference type="OrthoDB" id="9799347at2"/>
<dbReference type="PANTHER" id="PTHR42852">
    <property type="entry name" value="THIOL:DISULFIDE INTERCHANGE PROTEIN DSBE"/>
    <property type="match status" value="1"/>
</dbReference>
<dbReference type="AlphaFoldDB" id="A0A7X3MVU7"/>
<feature type="compositionally biased region" description="Basic and acidic residues" evidence="2">
    <location>
        <begin position="1"/>
        <end position="11"/>
    </location>
</feature>
<protein>
    <submittedName>
        <fullName evidence="4">Redoxin domain-containing protein</fullName>
    </submittedName>
</protein>
<feature type="domain" description="Thioredoxin" evidence="3">
    <location>
        <begin position="1"/>
        <end position="144"/>
    </location>
</feature>
<gene>
    <name evidence="4" type="ORF">GR328_22420</name>
</gene>
<feature type="region of interest" description="Disordered" evidence="2">
    <location>
        <begin position="1"/>
        <end position="24"/>
    </location>
</feature>
<evidence type="ECO:0000259" key="3">
    <source>
        <dbReference type="PROSITE" id="PS51352"/>
    </source>
</evidence>
<comment type="caution">
    <text evidence="4">The sequence shown here is derived from an EMBL/GenBank/DDBJ whole genome shotgun (WGS) entry which is preliminary data.</text>
</comment>
<sequence>MAPDQRHDVHANAEQQAGDHRGKRGASLTAFAGKPVVVSLWASGCPSCRREMPMMAEAAAAPKDVTYLFVDQGERRAAIEAYLASQNLMLPNLLLDSRQDVARHYAMPGLPGTLSIGADGKLRSTHVGEISREALAAAISRLVAE</sequence>
<evidence type="ECO:0000313" key="4">
    <source>
        <dbReference type="EMBL" id="MXQ14159.1"/>
    </source>
</evidence>
<organism evidence="4 5">
    <name type="scientific">Microvirga makkahensis</name>
    <dbReference type="NCBI Taxonomy" id="1128670"/>
    <lineage>
        <taxon>Bacteria</taxon>
        <taxon>Pseudomonadati</taxon>
        <taxon>Pseudomonadota</taxon>
        <taxon>Alphaproteobacteria</taxon>
        <taxon>Hyphomicrobiales</taxon>
        <taxon>Methylobacteriaceae</taxon>
        <taxon>Microvirga</taxon>
    </lineage>
</organism>
<keyword evidence="1" id="KW-0676">Redox-active center</keyword>
<dbReference type="SUPFAM" id="SSF52833">
    <property type="entry name" value="Thioredoxin-like"/>
    <property type="match status" value="1"/>
</dbReference>
<dbReference type="EMBL" id="WURB01000027">
    <property type="protein sequence ID" value="MXQ14159.1"/>
    <property type="molecule type" value="Genomic_DNA"/>
</dbReference>
<keyword evidence="5" id="KW-1185">Reference proteome</keyword>
<dbReference type="PROSITE" id="PS51352">
    <property type="entry name" value="THIOREDOXIN_2"/>
    <property type="match status" value="1"/>
</dbReference>
<dbReference type="InterPro" id="IPR050553">
    <property type="entry name" value="Thioredoxin_ResA/DsbE_sf"/>
</dbReference>
<evidence type="ECO:0000256" key="1">
    <source>
        <dbReference type="ARBA" id="ARBA00023284"/>
    </source>
</evidence>
<accession>A0A7X3MVU7</accession>
<dbReference type="RefSeq" id="WP_160887796.1">
    <property type="nucleotide sequence ID" value="NZ_WURB01000027.1"/>
</dbReference>
<dbReference type="Gene3D" id="3.40.30.10">
    <property type="entry name" value="Glutaredoxin"/>
    <property type="match status" value="1"/>
</dbReference>
<dbReference type="GO" id="GO:0015036">
    <property type="term" value="F:disulfide oxidoreductase activity"/>
    <property type="evidence" value="ECO:0007669"/>
    <property type="project" value="UniProtKB-ARBA"/>
</dbReference>
<evidence type="ECO:0000256" key="2">
    <source>
        <dbReference type="SAM" id="MobiDB-lite"/>
    </source>
</evidence>
<reference evidence="4 5" key="2">
    <citation type="submission" date="2020-01" db="EMBL/GenBank/DDBJ databases">
        <title>Microvirga sp. nov., an arsenate reduction bacterium isolated from Tibet hotspring sediments.</title>
        <authorList>
            <person name="Xian W.-D."/>
            <person name="Li W.-J."/>
        </authorList>
    </citation>
    <scope>NUCLEOTIDE SEQUENCE [LARGE SCALE GENOMIC DNA]</scope>
    <source>
        <strain evidence="4 5">KCTC 23863</strain>
    </source>
</reference>
<evidence type="ECO:0000313" key="5">
    <source>
        <dbReference type="Proteomes" id="UP000436483"/>
    </source>
</evidence>
<proteinExistence type="predicted"/>
<dbReference type="InterPro" id="IPR000866">
    <property type="entry name" value="AhpC/TSA"/>
</dbReference>
<dbReference type="InterPro" id="IPR017937">
    <property type="entry name" value="Thioredoxin_CS"/>
</dbReference>
<dbReference type="InterPro" id="IPR036249">
    <property type="entry name" value="Thioredoxin-like_sf"/>
</dbReference>